<sequence length="474" mass="53656">MSRSRRLLDACESARGDGILNIDQRVDEGTSCLDHEIAQLTKIRSDPHGRMRQLLPGKRKAPFSPVNMLAAREGNYSGRGRFSSADCCHLLSRYLPTNGPSVVDQLRSCAYVSQFSADGSLFVAGFQESHIRIYNVDRSWKIQKDIRARSLRWTITDTSLSPDQRFLVYSSISPIVHIVDVGSGMKQSVANVTEIHEGLEFSSLTDDYDDYSFGIFSVKFSTDGRELVAGSSDNSIYVYDLEARRPSLQIPAHKSDVNAVCFADETGHLIYSGSDDSLCKVWDRRCFGTRGQAAGVLIGHLEGITYIDTRGDGRYLISNGKDQAIKLWDIRKMSSNINYSPRPRSYDWDYRWMDYPEHVRNRRNPRDLSLTTYKGHKVLRTLIRCYFSPAHSTGQKFIYTGSADSSVYIYDVVSGAQVAKLDYHQDPVRDCNWHPYYPMLVSSGWDGIIANWEFPGTGASSLPVKPLARRWRRF</sequence>
<dbReference type="InterPro" id="IPR015943">
    <property type="entry name" value="WD40/YVTN_repeat-like_dom_sf"/>
</dbReference>
<feature type="repeat" description="WD" evidence="4">
    <location>
        <begin position="297"/>
        <end position="338"/>
    </location>
</feature>
<dbReference type="SMART" id="SM00320">
    <property type="entry name" value="WD40"/>
    <property type="match status" value="7"/>
</dbReference>
<accession>A0A1J6I2J3</accession>
<keyword evidence="2" id="KW-0677">Repeat</keyword>
<dbReference type="SUPFAM" id="SSF50978">
    <property type="entry name" value="WD40 repeat-like"/>
    <property type="match status" value="1"/>
</dbReference>
<evidence type="ECO:0000256" key="2">
    <source>
        <dbReference type="ARBA" id="ARBA00022737"/>
    </source>
</evidence>
<dbReference type="Gramene" id="OIS98745">
    <property type="protein sequence ID" value="OIS98745"/>
    <property type="gene ID" value="A4A49_27850"/>
</dbReference>
<dbReference type="OMA" id="WADALFI"/>
<comment type="caution">
    <text evidence="5">The sequence shown here is derived from an EMBL/GenBank/DDBJ whole genome shotgun (WGS) entry which is preliminary data.</text>
</comment>
<dbReference type="GO" id="GO:0043161">
    <property type="term" value="P:proteasome-mediated ubiquitin-dependent protein catabolic process"/>
    <property type="evidence" value="ECO:0007669"/>
    <property type="project" value="TreeGrafter"/>
</dbReference>
<feature type="repeat" description="WD" evidence="4">
    <location>
        <begin position="208"/>
        <end position="249"/>
    </location>
</feature>
<feature type="repeat" description="WD" evidence="4">
    <location>
        <begin position="250"/>
        <end position="283"/>
    </location>
</feature>
<dbReference type="Pfam" id="PF00400">
    <property type="entry name" value="WD40"/>
    <property type="match status" value="5"/>
</dbReference>
<evidence type="ECO:0000313" key="5">
    <source>
        <dbReference type="EMBL" id="OIS98745.1"/>
    </source>
</evidence>
<dbReference type="InterPro" id="IPR051859">
    <property type="entry name" value="DCAF"/>
</dbReference>
<name>A0A1J6I2J3_NICAT</name>
<keyword evidence="6" id="KW-1185">Reference proteome</keyword>
<dbReference type="FunFam" id="2.130.10.10:FF:000492">
    <property type="entry name" value="LEC14B homolog isoform X2"/>
    <property type="match status" value="1"/>
</dbReference>
<keyword evidence="1 4" id="KW-0853">WD repeat</keyword>
<dbReference type="PANTHER" id="PTHR19847">
    <property type="entry name" value="DDB1- AND CUL4-ASSOCIATED FACTOR 11"/>
    <property type="match status" value="1"/>
</dbReference>
<dbReference type="FunFam" id="2.130.10.10:FF:000557">
    <property type="entry name" value="WD repeat protein"/>
    <property type="match status" value="1"/>
</dbReference>
<dbReference type="PROSITE" id="PS50294">
    <property type="entry name" value="WD_REPEATS_REGION"/>
    <property type="match status" value="3"/>
</dbReference>
<reference evidence="5" key="1">
    <citation type="submission" date="2016-11" db="EMBL/GenBank/DDBJ databases">
        <title>The genome of Nicotiana attenuata.</title>
        <authorList>
            <person name="Xu S."/>
            <person name="Brockmoeller T."/>
            <person name="Gaquerel E."/>
            <person name="Navarro A."/>
            <person name="Kuhl H."/>
            <person name="Gase K."/>
            <person name="Ling Z."/>
            <person name="Zhou W."/>
            <person name="Kreitzer C."/>
            <person name="Stanke M."/>
            <person name="Tang H."/>
            <person name="Lyons E."/>
            <person name="Pandey P."/>
            <person name="Pandey S.P."/>
            <person name="Timmermann B."/>
            <person name="Baldwin I.T."/>
        </authorList>
    </citation>
    <scope>NUCLEOTIDE SEQUENCE [LARGE SCALE GENOMIC DNA]</scope>
    <source>
        <strain evidence="5">UT</strain>
    </source>
</reference>
<dbReference type="PANTHER" id="PTHR19847:SF7">
    <property type="entry name" value="DDB1- AND CUL4-ASSOCIATED FACTOR 11"/>
    <property type="match status" value="1"/>
</dbReference>
<evidence type="ECO:0000256" key="4">
    <source>
        <dbReference type="PROSITE-ProRule" id="PRU00221"/>
    </source>
</evidence>
<dbReference type="InterPro" id="IPR020472">
    <property type="entry name" value="WD40_PAC1"/>
</dbReference>
<evidence type="ECO:0000256" key="3">
    <source>
        <dbReference type="ARBA" id="ARBA00061298"/>
    </source>
</evidence>
<dbReference type="InterPro" id="IPR036322">
    <property type="entry name" value="WD40_repeat_dom_sf"/>
</dbReference>
<dbReference type="PROSITE" id="PS50082">
    <property type="entry name" value="WD_REPEATS_2"/>
    <property type="match status" value="4"/>
</dbReference>
<dbReference type="GeneID" id="109232250"/>
<dbReference type="PRINTS" id="PR00320">
    <property type="entry name" value="GPROTEINBRPT"/>
</dbReference>
<gene>
    <name evidence="5" type="primary">LE14B_1</name>
    <name evidence="5" type="ORF">A4A49_27850</name>
</gene>
<organism evidence="5 6">
    <name type="scientific">Nicotiana attenuata</name>
    <name type="common">Coyote tobacco</name>
    <dbReference type="NCBI Taxonomy" id="49451"/>
    <lineage>
        <taxon>Eukaryota</taxon>
        <taxon>Viridiplantae</taxon>
        <taxon>Streptophyta</taxon>
        <taxon>Embryophyta</taxon>
        <taxon>Tracheophyta</taxon>
        <taxon>Spermatophyta</taxon>
        <taxon>Magnoliopsida</taxon>
        <taxon>eudicotyledons</taxon>
        <taxon>Gunneridae</taxon>
        <taxon>Pentapetalae</taxon>
        <taxon>asterids</taxon>
        <taxon>lamiids</taxon>
        <taxon>Solanales</taxon>
        <taxon>Solanaceae</taxon>
        <taxon>Nicotianoideae</taxon>
        <taxon>Nicotianeae</taxon>
        <taxon>Nicotiana</taxon>
    </lineage>
</organism>
<dbReference type="InterPro" id="IPR001680">
    <property type="entry name" value="WD40_rpt"/>
</dbReference>
<proteinExistence type="inferred from homology"/>
<dbReference type="KEGG" id="nau:109232250"/>
<dbReference type="Proteomes" id="UP000187609">
    <property type="component" value="Unassembled WGS sequence"/>
</dbReference>
<dbReference type="Gene3D" id="2.130.10.10">
    <property type="entry name" value="YVTN repeat-like/Quinoprotein amine dehydrogenase"/>
    <property type="match status" value="3"/>
</dbReference>
<evidence type="ECO:0000313" key="6">
    <source>
        <dbReference type="Proteomes" id="UP000187609"/>
    </source>
</evidence>
<dbReference type="STRING" id="49451.A0A1J6I2J3"/>
<dbReference type="EMBL" id="MJEQ01037191">
    <property type="protein sequence ID" value="OIS98745.1"/>
    <property type="molecule type" value="Genomic_DNA"/>
</dbReference>
<protein>
    <submittedName>
        <fullName evidence="5">Lec14b-like protein</fullName>
    </submittedName>
</protein>
<dbReference type="SMR" id="A0A1J6I2J3"/>
<dbReference type="AlphaFoldDB" id="A0A1J6I2J3"/>
<dbReference type="GO" id="GO:0080008">
    <property type="term" value="C:Cul4-RING E3 ubiquitin ligase complex"/>
    <property type="evidence" value="ECO:0007669"/>
    <property type="project" value="TreeGrafter"/>
</dbReference>
<comment type="similarity">
    <text evidence="3">Belongs to the WD repeat LEC14B family.</text>
</comment>
<evidence type="ECO:0000256" key="1">
    <source>
        <dbReference type="ARBA" id="ARBA00022574"/>
    </source>
</evidence>
<feature type="repeat" description="WD" evidence="4">
    <location>
        <begin position="421"/>
        <end position="453"/>
    </location>
</feature>
<dbReference type="OrthoDB" id="63070at2759"/>